<accession>A0A9E7HDV3</accession>
<organism evidence="3 4">
    <name type="scientific">Musa troglodytarum</name>
    <name type="common">fe'i banana</name>
    <dbReference type="NCBI Taxonomy" id="320322"/>
    <lineage>
        <taxon>Eukaryota</taxon>
        <taxon>Viridiplantae</taxon>
        <taxon>Streptophyta</taxon>
        <taxon>Embryophyta</taxon>
        <taxon>Tracheophyta</taxon>
        <taxon>Spermatophyta</taxon>
        <taxon>Magnoliopsida</taxon>
        <taxon>Liliopsida</taxon>
        <taxon>Zingiberales</taxon>
        <taxon>Musaceae</taxon>
        <taxon>Musa</taxon>
    </lineage>
</organism>
<evidence type="ECO:0000313" key="3">
    <source>
        <dbReference type="EMBL" id="URE28254.1"/>
    </source>
</evidence>
<gene>
    <name evidence="3" type="ORF">MUK42_13585</name>
</gene>
<dbReference type="GO" id="GO:0016301">
    <property type="term" value="F:kinase activity"/>
    <property type="evidence" value="ECO:0007669"/>
    <property type="project" value="UniProtKB-KW"/>
</dbReference>
<name>A0A9E7HDV3_9LILI</name>
<evidence type="ECO:0000256" key="1">
    <source>
        <dbReference type="ARBA" id="ARBA00022741"/>
    </source>
</evidence>
<keyword evidence="2" id="KW-0067">ATP-binding</keyword>
<keyword evidence="3" id="KW-0808">Transferase</keyword>
<reference evidence="3" key="1">
    <citation type="submission" date="2022-05" db="EMBL/GenBank/DDBJ databases">
        <title>The Musa troglodytarum L. genome provides insights into the mechanism of non-climacteric behaviour and enrichment of carotenoids.</title>
        <authorList>
            <person name="Wang J."/>
        </authorList>
    </citation>
    <scope>NUCLEOTIDE SEQUENCE</scope>
    <source>
        <tissue evidence="3">Leaf</tissue>
    </source>
</reference>
<keyword evidence="3" id="KW-0675">Receptor</keyword>
<keyword evidence="4" id="KW-1185">Reference proteome</keyword>
<dbReference type="InterPro" id="IPR050528">
    <property type="entry name" value="L-type_Lectin-RKs"/>
</dbReference>
<dbReference type="GO" id="GO:0005524">
    <property type="term" value="F:ATP binding"/>
    <property type="evidence" value="ECO:0007669"/>
    <property type="project" value="UniProtKB-KW"/>
</dbReference>
<keyword evidence="1" id="KW-0547">Nucleotide-binding</keyword>
<proteinExistence type="predicted"/>
<dbReference type="Proteomes" id="UP001055439">
    <property type="component" value="Chromosome 8"/>
</dbReference>
<keyword evidence="3" id="KW-0418">Kinase</keyword>
<dbReference type="OrthoDB" id="690610at2759"/>
<dbReference type="EMBL" id="CP097510">
    <property type="protein sequence ID" value="URE28254.1"/>
    <property type="molecule type" value="Genomic_DNA"/>
</dbReference>
<sequence length="87" mass="9409">MGEEYVVEEIELVLKLGLLCSHPPPAGRPSMRQVVEYLEGEAAPPELSPTYLSFGVLAMLHSEGFDDYIMSYPSSMATSSAAISGAW</sequence>
<dbReference type="AlphaFoldDB" id="A0A9E7HDV3"/>
<protein>
    <submittedName>
        <fullName evidence="3">Receptor kinase</fullName>
    </submittedName>
</protein>
<evidence type="ECO:0000313" key="4">
    <source>
        <dbReference type="Proteomes" id="UP001055439"/>
    </source>
</evidence>
<evidence type="ECO:0000256" key="2">
    <source>
        <dbReference type="ARBA" id="ARBA00022840"/>
    </source>
</evidence>
<dbReference type="PANTHER" id="PTHR27007">
    <property type="match status" value="1"/>
</dbReference>